<accession>A0A6A5QRS4</accession>
<gene>
    <name evidence="1" type="ORF">BDU57DRAFT_513832</name>
</gene>
<protein>
    <submittedName>
        <fullName evidence="1">Uncharacterized protein</fullName>
    </submittedName>
</protein>
<evidence type="ECO:0000313" key="1">
    <source>
        <dbReference type="EMBL" id="KAF1917530.1"/>
    </source>
</evidence>
<evidence type="ECO:0000313" key="2">
    <source>
        <dbReference type="Proteomes" id="UP000800096"/>
    </source>
</evidence>
<dbReference type="EMBL" id="ML979134">
    <property type="protein sequence ID" value="KAF1917530.1"/>
    <property type="molecule type" value="Genomic_DNA"/>
</dbReference>
<keyword evidence="2" id="KW-1185">Reference proteome</keyword>
<name>A0A6A5QRS4_AMPQU</name>
<dbReference type="AlphaFoldDB" id="A0A6A5QRS4"/>
<proteinExistence type="predicted"/>
<sequence length="168" mass="18663">MQLAAAAMLHVNAKSCAHHPPYKACDRTNGDGYVRQVSHTDCINLVFSVRPSGATSYRRKSYKPHPSPTRDPITAKRKKSSVVLHAPVVEDERTMLKLAGNATQREMSERLYKGKLIDSTLRVLDALRSGRVGVCVERCQYYNFSFLVACPERRPYGASALTTPSRPG</sequence>
<dbReference type="Proteomes" id="UP000800096">
    <property type="component" value="Unassembled WGS sequence"/>
</dbReference>
<reference evidence="1" key="1">
    <citation type="journal article" date="2020" name="Stud. Mycol.">
        <title>101 Dothideomycetes genomes: a test case for predicting lifestyles and emergence of pathogens.</title>
        <authorList>
            <person name="Haridas S."/>
            <person name="Albert R."/>
            <person name="Binder M."/>
            <person name="Bloem J."/>
            <person name="Labutti K."/>
            <person name="Salamov A."/>
            <person name="Andreopoulos B."/>
            <person name="Baker S."/>
            <person name="Barry K."/>
            <person name="Bills G."/>
            <person name="Bluhm B."/>
            <person name="Cannon C."/>
            <person name="Castanera R."/>
            <person name="Culley D."/>
            <person name="Daum C."/>
            <person name="Ezra D."/>
            <person name="Gonzalez J."/>
            <person name="Henrissat B."/>
            <person name="Kuo A."/>
            <person name="Liang C."/>
            <person name="Lipzen A."/>
            <person name="Lutzoni F."/>
            <person name="Magnuson J."/>
            <person name="Mondo S."/>
            <person name="Nolan M."/>
            <person name="Ohm R."/>
            <person name="Pangilinan J."/>
            <person name="Park H.-J."/>
            <person name="Ramirez L."/>
            <person name="Alfaro M."/>
            <person name="Sun H."/>
            <person name="Tritt A."/>
            <person name="Yoshinaga Y."/>
            <person name="Zwiers L.-H."/>
            <person name="Turgeon B."/>
            <person name="Goodwin S."/>
            <person name="Spatafora J."/>
            <person name="Crous P."/>
            <person name="Grigoriev I."/>
        </authorList>
    </citation>
    <scope>NUCLEOTIDE SEQUENCE</scope>
    <source>
        <strain evidence="1">HMLAC05119</strain>
    </source>
</reference>
<organism evidence="1 2">
    <name type="scientific">Ampelomyces quisqualis</name>
    <name type="common">Powdery mildew agent</name>
    <dbReference type="NCBI Taxonomy" id="50730"/>
    <lineage>
        <taxon>Eukaryota</taxon>
        <taxon>Fungi</taxon>
        <taxon>Dikarya</taxon>
        <taxon>Ascomycota</taxon>
        <taxon>Pezizomycotina</taxon>
        <taxon>Dothideomycetes</taxon>
        <taxon>Pleosporomycetidae</taxon>
        <taxon>Pleosporales</taxon>
        <taxon>Pleosporineae</taxon>
        <taxon>Phaeosphaeriaceae</taxon>
        <taxon>Ampelomyces</taxon>
    </lineage>
</organism>